<name>A0A6G6GQ89_9FLAO</name>
<feature type="domain" description="Outer membrane lipoprotein BamD-like" evidence="5">
    <location>
        <begin position="34"/>
        <end position="183"/>
    </location>
</feature>
<dbReference type="NCBIfam" id="TIGR03302">
    <property type="entry name" value="OM_YfiO"/>
    <property type="match status" value="1"/>
</dbReference>
<evidence type="ECO:0000256" key="4">
    <source>
        <dbReference type="SAM" id="SignalP"/>
    </source>
</evidence>
<evidence type="ECO:0000313" key="7">
    <source>
        <dbReference type="Proteomes" id="UP000505306"/>
    </source>
</evidence>
<dbReference type="Pfam" id="PF13525">
    <property type="entry name" value="YfiO"/>
    <property type="match status" value="1"/>
</dbReference>
<dbReference type="KEGG" id="mgel:G5B37_14440"/>
<keyword evidence="1 4" id="KW-0732">Signal</keyword>
<dbReference type="PROSITE" id="PS51257">
    <property type="entry name" value="PROKAR_LIPOPROTEIN"/>
    <property type="match status" value="1"/>
</dbReference>
<keyword evidence="2" id="KW-0472">Membrane</keyword>
<proteinExistence type="predicted"/>
<dbReference type="InterPro" id="IPR017689">
    <property type="entry name" value="BamD"/>
</dbReference>
<organism evidence="6 7">
    <name type="scientific">Rasiella rasia</name>
    <dbReference type="NCBI Taxonomy" id="2744027"/>
    <lineage>
        <taxon>Bacteria</taxon>
        <taxon>Pseudomonadati</taxon>
        <taxon>Bacteroidota</taxon>
        <taxon>Flavobacteriia</taxon>
        <taxon>Flavobacteriales</taxon>
        <taxon>Flavobacteriaceae</taxon>
        <taxon>Rasiella</taxon>
    </lineage>
</organism>
<feature type="chain" id="PRO_5026108446" evidence="4">
    <location>
        <begin position="21"/>
        <end position="280"/>
    </location>
</feature>
<evidence type="ECO:0000256" key="2">
    <source>
        <dbReference type="ARBA" id="ARBA00023136"/>
    </source>
</evidence>
<dbReference type="SUPFAM" id="SSF48452">
    <property type="entry name" value="TPR-like"/>
    <property type="match status" value="1"/>
</dbReference>
<dbReference type="EMBL" id="CP049057">
    <property type="protein sequence ID" value="QIE60712.1"/>
    <property type="molecule type" value="Genomic_DNA"/>
</dbReference>
<keyword evidence="7" id="KW-1185">Reference proteome</keyword>
<dbReference type="Proteomes" id="UP000505306">
    <property type="component" value="Chromosome"/>
</dbReference>
<evidence type="ECO:0000259" key="5">
    <source>
        <dbReference type="Pfam" id="PF13525"/>
    </source>
</evidence>
<evidence type="ECO:0000256" key="1">
    <source>
        <dbReference type="ARBA" id="ARBA00022729"/>
    </source>
</evidence>
<keyword evidence="3" id="KW-0998">Cell outer membrane</keyword>
<sequence length="280" mass="32548">MFFKYVKISFLLVVVGATLASCSNYQKILKSDDTAAKYAAADSLYKLGKYKKSLKLMEQIVPAYRGKPQAERLMYIYANTFYNLEDYYLAGYQFERFATSYPKSDSVETAAYRSAKSYYELSPRYSLAQEDTYQALEKLQGFINNYPNSDYRVEANSLVKELRGKLEKKDYEIALQYLNISGYLSSYVPAIEAFENFIVDHPGSEYRKEAFYGRLEAGYKRAISGVPSQLQERLVTALDYYNAFNKYYKNDTSEYKEKADEILREINERIIPEEEEPTTR</sequence>
<dbReference type="RefSeq" id="WP_164680723.1">
    <property type="nucleotide sequence ID" value="NZ_CP049057.1"/>
</dbReference>
<reference evidence="6 7" key="1">
    <citation type="submission" date="2020-02" db="EMBL/GenBank/DDBJ databases">
        <title>Complete genome sequence of Flavobacteriaceae bacterium.</title>
        <authorList>
            <person name="Kim S.-J."/>
            <person name="Kim Y.-S."/>
            <person name="Kim K.-H."/>
        </authorList>
    </citation>
    <scope>NUCLEOTIDE SEQUENCE [LARGE SCALE GENOMIC DNA]</scope>
    <source>
        <strain evidence="6 7">RR4-40</strain>
    </source>
</reference>
<gene>
    <name evidence="6" type="primary">bamD</name>
    <name evidence="6" type="ORF">G5B37_14440</name>
</gene>
<protein>
    <submittedName>
        <fullName evidence="6">Outer membrane protein assembly factor BamD</fullName>
    </submittedName>
</protein>
<evidence type="ECO:0000256" key="3">
    <source>
        <dbReference type="ARBA" id="ARBA00023237"/>
    </source>
</evidence>
<dbReference type="AlphaFoldDB" id="A0A6G6GQ89"/>
<dbReference type="Gene3D" id="1.25.40.10">
    <property type="entry name" value="Tetratricopeptide repeat domain"/>
    <property type="match status" value="1"/>
</dbReference>
<evidence type="ECO:0000313" key="6">
    <source>
        <dbReference type="EMBL" id="QIE60712.1"/>
    </source>
</evidence>
<dbReference type="InterPro" id="IPR039565">
    <property type="entry name" value="BamD-like"/>
</dbReference>
<dbReference type="InterPro" id="IPR011990">
    <property type="entry name" value="TPR-like_helical_dom_sf"/>
</dbReference>
<feature type="signal peptide" evidence="4">
    <location>
        <begin position="1"/>
        <end position="20"/>
    </location>
</feature>
<accession>A0A6G6GQ89</accession>